<keyword evidence="5 10" id="KW-0999">Mitochondrion inner membrane</keyword>
<evidence type="ECO:0000256" key="7">
    <source>
        <dbReference type="ARBA" id="ARBA00023128"/>
    </source>
</evidence>
<dbReference type="GO" id="GO:0004408">
    <property type="term" value="F:holocytochrome-c synthase activity"/>
    <property type="evidence" value="ECO:0007669"/>
    <property type="project" value="UniProtKB-EC"/>
</dbReference>
<organism evidence="12 13">
    <name type="scientific">Mucor plumbeus</name>
    <dbReference type="NCBI Taxonomy" id="97098"/>
    <lineage>
        <taxon>Eukaryota</taxon>
        <taxon>Fungi</taxon>
        <taxon>Fungi incertae sedis</taxon>
        <taxon>Mucoromycota</taxon>
        <taxon>Mucoromycotina</taxon>
        <taxon>Mucoromycetes</taxon>
        <taxon>Mucorales</taxon>
        <taxon>Mucorineae</taxon>
        <taxon>Mucoraceae</taxon>
        <taxon>Mucor</taxon>
    </lineage>
</organism>
<evidence type="ECO:0000256" key="10">
    <source>
        <dbReference type="RuleBase" id="RU363130"/>
    </source>
</evidence>
<dbReference type="OrthoDB" id="4243at2759"/>
<dbReference type="GO" id="GO:0005743">
    <property type="term" value="C:mitochondrial inner membrane"/>
    <property type="evidence" value="ECO:0007669"/>
    <property type="project" value="UniProtKB-SubCell"/>
</dbReference>
<keyword evidence="8 10" id="KW-0472">Membrane</keyword>
<protein>
    <recommendedName>
        <fullName evidence="10">Holocytochrome c-type synthase</fullName>
        <ecNumber evidence="10">4.4.1.17</ecNumber>
    </recommendedName>
</protein>
<name>A0A8H7QMC9_9FUNG</name>
<evidence type="ECO:0000256" key="5">
    <source>
        <dbReference type="ARBA" id="ARBA00022792"/>
    </source>
</evidence>
<evidence type="ECO:0000256" key="3">
    <source>
        <dbReference type="ARBA" id="ARBA00022617"/>
    </source>
</evidence>
<comment type="caution">
    <text evidence="12">The sequence shown here is derived from an EMBL/GenBank/DDBJ whole genome shotgun (WGS) entry which is preliminary data.</text>
</comment>
<dbReference type="PANTHER" id="PTHR12743:SF3">
    <property type="entry name" value="HOLOCYTOCHROME-C SYNTHASE"/>
    <property type="match status" value="1"/>
</dbReference>
<feature type="region of interest" description="Disordered" evidence="11">
    <location>
        <begin position="1"/>
        <end position="85"/>
    </location>
</feature>
<dbReference type="PANTHER" id="PTHR12743">
    <property type="entry name" value="CYTOCHROME C1 HEME LYASE"/>
    <property type="match status" value="1"/>
</dbReference>
<dbReference type="GO" id="GO:0046872">
    <property type="term" value="F:metal ion binding"/>
    <property type="evidence" value="ECO:0007669"/>
    <property type="project" value="UniProtKB-KW"/>
</dbReference>
<accession>A0A8H7QMC9</accession>
<proteinExistence type="inferred from homology"/>
<comment type="subcellular location">
    <subcellularLocation>
        <location evidence="1 10">Mitochondrion inner membrane</location>
    </subcellularLocation>
</comment>
<dbReference type="Pfam" id="PF01265">
    <property type="entry name" value="Cyto_heme_lyase"/>
    <property type="match status" value="1"/>
</dbReference>
<keyword evidence="13" id="KW-1185">Reference proteome</keyword>
<keyword evidence="6 10" id="KW-0408">Iron</keyword>
<evidence type="ECO:0000256" key="6">
    <source>
        <dbReference type="ARBA" id="ARBA00023004"/>
    </source>
</evidence>
<dbReference type="EMBL" id="JAEPRC010000539">
    <property type="protein sequence ID" value="KAG2195161.1"/>
    <property type="molecule type" value="Genomic_DNA"/>
</dbReference>
<evidence type="ECO:0000256" key="1">
    <source>
        <dbReference type="ARBA" id="ARBA00004273"/>
    </source>
</evidence>
<evidence type="ECO:0000256" key="4">
    <source>
        <dbReference type="ARBA" id="ARBA00022723"/>
    </source>
</evidence>
<evidence type="ECO:0000256" key="8">
    <source>
        <dbReference type="ARBA" id="ARBA00023136"/>
    </source>
</evidence>
<evidence type="ECO:0000313" key="13">
    <source>
        <dbReference type="Proteomes" id="UP000650833"/>
    </source>
</evidence>
<sequence>MSDNTTNPPAGCPMHKEEGAPVVPVADGPSCPMPKKPEDGPSCPMPKKQEDGPSCPMPKKQQDDVPSCPMPKKTEPKPVSAIPPGCPMHKADGDELNKLNMIPNLAQTPQNDQTIELPTERVISSIPKAKGDASKWEYPSPQQFYNALRRKGWETPEEEIETMVDIHNFLNEEAWQEVLKWESKYKCDCTEDPYLSKFQGRPQEPTPKAKWHALFGAPKPFDRHDWYISRCGQSRRYVIDYYEAPEEVPGVPVFHLDVRPALDDAESIMVRFKEAAKVKWDQWFPTPAASTNDNKST</sequence>
<evidence type="ECO:0000313" key="12">
    <source>
        <dbReference type="EMBL" id="KAG2195161.1"/>
    </source>
</evidence>
<evidence type="ECO:0000256" key="2">
    <source>
        <dbReference type="ARBA" id="ARBA00007255"/>
    </source>
</evidence>
<keyword evidence="9 10" id="KW-0456">Lyase</keyword>
<keyword evidence="7 10" id="KW-0496">Mitochondrion</keyword>
<reference evidence="12" key="1">
    <citation type="submission" date="2020-12" db="EMBL/GenBank/DDBJ databases">
        <title>Metabolic potential, ecology and presence of endohyphal bacteria is reflected in genomic diversity of Mucoromycotina.</title>
        <authorList>
            <person name="Muszewska A."/>
            <person name="Okrasinska A."/>
            <person name="Steczkiewicz K."/>
            <person name="Drgas O."/>
            <person name="Orlowska M."/>
            <person name="Perlinska-Lenart U."/>
            <person name="Aleksandrzak-Piekarczyk T."/>
            <person name="Szatraj K."/>
            <person name="Zielenkiewicz U."/>
            <person name="Pilsyk S."/>
            <person name="Malc E."/>
            <person name="Mieczkowski P."/>
            <person name="Kruszewska J.S."/>
            <person name="Biernat P."/>
            <person name="Pawlowska J."/>
        </authorList>
    </citation>
    <scope>NUCLEOTIDE SEQUENCE</scope>
    <source>
        <strain evidence="12">CBS 226.32</strain>
    </source>
</reference>
<evidence type="ECO:0000256" key="11">
    <source>
        <dbReference type="SAM" id="MobiDB-lite"/>
    </source>
</evidence>
<keyword evidence="3 10" id="KW-0349">Heme</keyword>
<dbReference type="EC" id="4.4.1.17" evidence="10"/>
<comment type="similarity">
    <text evidence="2 10">Belongs to the cytochrome c-type heme lyase family.</text>
</comment>
<comment type="function">
    <text evidence="10">Lyase that catalyzes the covalent linking of the heme group to the cytochrome C apoprotein to produce the mature functional cytochrome.</text>
</comment>
<keyword evidence="4 10" id="KW-0479">Metal-binding</keyword>
<dbReference type="PROSITE" id="PS00821">
    <property type="entry name" value="CYTO_HEME_LYASE_1"/>
    <property type="match status" value="1"/>
</dbReference>
<comment type="catalytic activity">
    <reaction evidence="10">
        <text>holo-[cytochrome c] = apo-[cytochrome c] + heme b</text>
        <dbReference type="Rhea" id="RHEA:22648"/>
        <dbReference type="Rhea" id="RHEA-COMP:10725"/>
        <dbReference type="Rhea" id="RHEA-COMP:10726"/>
        <dbReference type="ChEBI" id="CHEBI:29950"/>
        <dbReference type="ChEBI" id="CHEBI:60344"/>
        <dbReference type="ChEBI" id="CHEBI:83739"/>
        <dbReference type="EC" id="4.4.1.17"/>
    </reaction>
</comment>
<dbReference type="InterPro" id="IPR000511">
    <property type="entry name" value="Holocyt_c/c1_synthase"/>
</dbReference>
<gene>
    <name evidence="12" type="ORF">INT46_011139</name>
</gene>
<dbReference type="AlphaFoldDB" id="A0A8H7QMC9"/>
<dbReference type="PROSITE" id="PS00822">
    <property type="entry name" value="CYTO_HEME_LYASE_2"/>
    <property type="match status" value="1"/>
</dbReference>
<evidence type="ECO:0000256" key="9">
    <source>
        <dbReference type="ARBA" id="ARBA00023239"/>
    </source>
</evidence>
<dbReference type="Proteomes" id="UP000650833">
    <property type="component" value="Unassembled WGS sequence"/>
</dbReference>